<feature type="transmembrane region" description="Helical" evidence="1">
    <location>
        <begin position="102"/>
        <end position="126"/>
    </location>
</feature>
<accession>A0A2C5YE31</accession>
<keyword evidence="4" id="KW-1185">Reference proteome</keyword>
<protein>
    <recommendedName>
        <fullName evidence="2">DUF7719 domain-containing protein</fullName>
    </recommendedName>
</protein>
<name>A0A2C5YE31_9HYPO</name>
<organism evidence="3 4">
    <name type="scientific">Ophiocordyceps australis</name>
    <dbReference type="NCBI Taxonomy" id="1399860"/>
    <lineage>
        <taxon>Eukaryota</taxon>
        <taxon>Fungi</taxon>
        <taxon>Dikarya</taxon>
        <taxon>Ascomycota</taxon>
        <taxon>Pezizomycotina</taxon>
        <taxon>Sordariomycetes</taxon>
        <taxon>Hypocreomycetidae</taxon>
        <taxon>Hypocreales</taxon>
        <taxon>Ophiocordycipitaceae</taxon>
        <taxon>Ophiocordyceps</taxon>
    </lineage>
</organism>
<evidence type="ECO:0000259" key="2">
    <source>
        <dbReference type="Pfam" id="PF24841"/>
    </source>
</evidence>
<comment type="caution">
    <text evidence="3">The sequence shown here is derived from an EMBL/GenBank/DDBJ whole genome shotgun (WGS) entry which is preliminary data.</text>
</comment>
<evidence type="ECO:0000256" key="1">
    <source>
        <dbReference type="SAM" id="Phobius"/>
    </source>
</evidence>
<dbReference type="PANTHER" id="PTHR37846:SF1">
    <property type="entry name" value="DEACETYLASE-LIKE PROTEIN"/>
    <property type="match status" value="1"/>
</dbReference>
<feature type="transmembrane region" description="Helical" evidence="1">
    <location>
        <begin position="62"/>
        <end position="82"/>
    </location>
</feature>
<evidence type="ECO:0000313" key="3">
    <source>
        <dbReference type="EMBL" id="PHH76338.1"/>
    </source>
</evidence>
<reference evidence="3 4" key="1">
    <citation type="submission" date="2017-06" db="EMBL/GenBank/DDBJ databases">
        <title>Ant-infecting Ophiocordyceps genomes reveal a high diversity of potential behavioral manipulation genes and a possible major role for enterotoxins.</title>
        <authorList>
            <person name="De Bekker C."/>
            <person name="Evans H.C."/>
            <person name="Brachmann A."/>
            <person name="Hughes D.P."/>
        </authorList>
    </citation>
    <scope>NUCLEOTIDE SEQUENCE [LARGE SCALE GENOMIC DNA]</scope>
    <source>
        <strain evidence="3 4">1348a</strain>
    </source>
</reference>
<proteinExistence type="predicted"/>
<gene>
    <name evidence="3" type="ORF">CDD82_4041</name>
</gene>
<dbReference type="EMBL" id="NJEU01000323">
    <property type="protein sequence ID" value="PHH76338.1"/>
    <property type="molecule type" value="Genomic_DNA"/>
</dbReference>
<dbReference type="Pfam" id="PF24841">
    <property type="entry name" value="DUF7719"/>
    <property type="match status" value="1"/>
</dbReference>
<feature type="transmembrane region" description="Helical" evidence="1">
    <location>
        <begin position="20"/>
        <end position="41"/>
    </location>
</feature>
<dbReference type="PANTHER" id="PTHR37846">
    <property type="entry name" value="YALI0B21296P"/>
    <property type="match status" value="1"/>
</dbReference>
<sequence>MLHFTFDVLVQHQYATDISWPLVCLRAARAWMVFFFLFYALHPYPSHDAPLPLLTLPSHCHYPLRQAIFLGLGLVSACRLVFVSNAAGYLATMKQTPPLACLCLWAVIELHLPLAVLCLALVALYIHLADYHIK</sequence>
<evidence type="ECO:0000313" key="4">
    <source>
        <dbReference type="Proteomes" id="UP000224854"/>
    </source>
</evidence>
<dbReference type="OrthoDB" id="5597489at2759"/>
<dbReference type="InterPro" id="IPR056136">
    <property type="entry name" value="DUF7719"/>
</dbReference>
<keyword evidence="1" id="KW-0812">Transmembrane</keyword>
<keyword evidence="1" id="KW-0472">Membrane</keyword>
<feature type="domain" description="DUF7719" evidence="2">
    <location>
        <begin position="65"/>
        <end position="133"/>
    </location>
</feature>
<dbReference type="AlphaFoldDB" id="A0A2C5YE31"/>
<dbReference type="Proteomes" id="UP000224854">
    <property type="component" value="Unassembled WGS sequence"/>
</dbReference>
<keyword evidence="1" id="KW-1133">Transmembrane helix</keyword>